<reference evidence="5" key="2">
    <citation type="journal article" date="2023" name="Plants (Basel)">
        <title>Annotation of the Turnera subulata (Passifloraceae) Draft Genome Reveals the S-Locus Evolved after the Divergence of Turneroideae from Passifloroideae in a Stepwise Manner.</title>
        <authorList>
            <person name="Henning P.M."/>
            <person name="Roalson E.H."/>
            <person name="Mir W."/>
            <person name="McCubbin A.G."/>
            <person name="Shore J.S."/>
        </authorList>
    </citation>
    <scope>NUCLEOTIDE SEQUENCE</scope>
    <source>
        <strain evidence="5">F60SS</strain>
    </source>
</reference>
<dbReference type="Gene3D" id="1.25.40.10">
    <property type="entry name" value="Tetratricopeptide repeat domain"/>
    <property type="match status" value="2"/>
</dbReference>
<gene>
    <name evidence="5" type="ORF">Tsubulata_019933</name>
</gene>
<evidence type="ECO:0000313" key="6">
    <source>
        <dbReference type="Proteomes" id="UP001141552"/>
    </source>
</evidence>
<protein>
    <recommendedName>
        <fullName evidence="4">DYW domain-containing protein</fullName>
    </recommendedName>
</protein>
<dbReference type="InterPro" id="IPR002885">
    <property type="entry name" value="PPR_rpt"/>
</dbReference>
<dbReference type="Pfam" id="PF13041">
    <property type="entry name" value="PPR_2"/>
    <property type="match status" value="1"/>
</dbReference>
<dbReference type="InterPro" id="IPR032867">
    <property type="entry name" value="DYW_dom"/>
</dbReference>
<dbReference type="PANTHER" id="PTHR47926:SF471">
    <property type="entry name" value="DYW DOMAIN-CONTAINING PROTEIN"/>
    <property type="match status" value="1"/>
</dbReference>
<proteinExistence type="inferred from homology"/>
<dbReference type="NCBIfam" id="TIGR00756">
    <property type="entry name" value="PPR"/>
    <property type="match status" value="1"/>
</dbReference>
<feature type="domain" description="DYW" evidence="4">
    <location>
        <begin position="283"/>
        <end position="375"/>
    </location>
</feature>
<dbReference type="AlphaFoldDB" id="A0A9Q0J592"/>
<organism evidence="5 6">
    <name type="scientific">Turnera subulata</name>
    <dbReference type="NCBI Taxonomy" id="218843"/>
    <lineage>
        <taxon>Eukaryota</taxon>
        <taxon>Viridiplantae</taxon>
        <taxon>Streptophyta</taxon>
        <taxon>Embryophyta</taxon>
        <taxon>Tracheophyta</taxon>
        <taxon>Spermatophyta</taxon>
        <taxon>Magnoliopsida</taxon>
        <taxon>eudicotyledons</taxon>
        <taxon>Gunneridae</taxon>
        <taxon>Pentapetalae</taxon>
        <taxon>rosids</taxon>
        <taxon>fabids</taxon>
        <taxon>Malpighiales</taxon>
        <taxon>Passifloraceae</taxon>
        <taxon>Turnera</taxon>
    </lineage>
</organism>
<accession>A0A9Q0J592</accession>
<dbReference type="Pfam" id="PF01535">
    <property type="entry name" value="PPR"/>
    <property type="match status" value="1"/>
</dbReference>
<dbReference type="EMBL" id="JAKUCV010005723">
    <property type="protein sequence ID" value="KAJ4830146.1"/>
    <property type="molecule type" value="Genomic_DNA"/>
</dbReference>
<evidence type="ECO:0000256" key="1">
    <source>
        <dbReference type="ARBA" id="ARBA00006643"/>
    </source>
</evidence>
<dbReference type="FunFam" id="1.25.40.10:FF:000681">
    <property type="entry name" value="Pentatricopeptide repeat-containing protein"/>
    <property type="match status" value="1"/>
</dbReference>
<evidence type="ECO:0000256" key="2">
    <source>
        <dbReference type="ARBA" id="ARBA00022737"/>
    </source>
</evidence>
<dbReference type="InterPro" id="IPR046960">
    <property type="entry name" value="PPR_At4g14850-like_plant"/>
</dbReference>
<keyword evidence="2" id="KW-0677">Repeat</keyword>
<dbReference type="Pfam" id="PF14432">
    <property type="entry name" value="DYW_deaminase"/>
    <property type="match status" value="1"/>
</dbReference>
<evidence type="ECO:0000259" key="4">
    <source>
        <dbReference type="Pfam" id="PF14432"/>
    </source>
</evidence>
<comment type="caution">
    <text evidence="5">The sequence shown here is derived from an EMBL/GenBank/DDBJ whole genome shotgun (WGS) entry which is preliminary data.</text>
</comment>
<reference evidence="5" key="1">
    <citation type="submission" date="2022-02" db="EMBL/GenBank/DDBJ databases">
        <authorList>
            <person name="Henning P.M."/>
            <person name="McCubbin A.G."/>
            <person name="Shore J.S."/>
        </authorList>
    </citation>
    <scope>NUCLEOTIDE SEQUENCE</scope>
    <source>
        <strain evidence="5">F60SS</strain>
        <tissue evidence="5">Leaves</tissue>
    </source>
</reference>
<evidence type="ECO:0000256" key="3">
    <source>
        <dbReference type="PROSITE-ProRule" id="PRU00708"/>
    </source>
</evidence>
<evidence type="ECO:0000313" key="5">
    <source>
        <dbReference type="EMBL" id="KAJ4830146.1"/>
    </source>
</evidence>
<dbReference type="GO" id="GO:0003723">
    <property type="term" value="F:RNA binding"/>
    <property type="evidence" value="ECO:0007669"/>
    <property type="project" value="InterPro"/>
</dbReference>
<dbReference type="GO" id="GO:0008270">
    <property type="term" value="F:zinc ion binding"/>
    <property type="evidence" value="ECO:0007669"/>
    <property type="project" value="InterPro"/>
</dbReference>
<comment type="similarity">
    <text evidence="1">Belongs to the PPR family. PCMP-H subfamily.</text>
</comment>
<name>A0A9Q0J592_9ROSI</name>
<dbReference type="Proteomes" id="UP001141552">
    <property type="component" value="Unassembled WGS sequence"/>
</dbReference>
<dbReference type="FunFam" id="1.25.40.10:FF:000196">
    <property type="entry name" value="Pentatricopeptide repeat-containing protein At4g14850"/>
    <property type="match status" value="1"/>
</dbReference>
<dbReference type="PROSITE" id="PS51375">
    <property type="entry name" value="PPR"/>
    <property type="match status" value="1"/>
</dbReference>
<dbReference type="GO" id="GO:0009451">
    <property type="term" value="P:RNA modification"/>
    <property type="evidence" value="ECO:0007669"/>
    <property type="project" value="InterPro"/>
</dbReference>
<dbReference type="OrthoDB" id="750109at2759"/>
<sequence>SPLMLTYTPNSLAALLETAVTFRSSLIGRATHGFIVRALPSSLPPFLYTHLINMYSKLDLLNSAQLVLQLTPARCVVTWTALISGAAQNGHFSAALRHFSAMLRENIRPNDFTFPCAFKASASVQSPFVGKQIHAVALKSGQLRDVFVGSSALDMYSKTGFICEAKKLFDEMPVKNVVTWNTYISNAVLSGSPRDAIDGYVEFRRAGGEPDCITFCAFLSAWAEAHLVRKEMNDVGIKKGAGCSWLTVKNRVHVFQAKDTSHERNSEIQAMLVKLRMQMKAAGYVPDTSYALFDLEEEEKVTEVGEHSEKIALAFGLIALPPGVPIRIMKNLRICGDCHSAFKFISGIVGREILVRDNNRFHRFQNAQCSCQDYW</sequence>
<keyword evidence="6" id="KW-1185">Reference proteome</keyword>
<dbReference type="PANTHER" id="PTHR47926">
    <property type="entry name" value="PENTATRICOPEPTIDE REPEAT-CONTAINING PROTEIN"/>
    <property type="match status" value="1"/>
</dbReference>
<feature type="non-terminal residue" evidence="5">
    <location>
        <position position="375"/>
    </location>
</feature>
<feature type="repeat" description="PPR" evidence="3">
    <location>
        <begin position="75"/>
        <end position="109"/>
    </location>
</feature>
<dbReference type="InterPro" id="IPR011990">
    <property type="entry name" value="TPR-like_helical_dom_sf"/>
</dbReference>